<feature type="domain" description="DUF4216" evidence="2">
    <location>
        <begin position="926"/>
        <end position="980"/>
    </location>
</feature>
<reference evidence="5" key="1">
    <citation type="submission" date="2023-08" db="EMBL/GenBank/DDBJ databases">
        <title>A de novo genome assembly of Solanum verrucosum Schlechtendal, a Mexican diploid species geographically isolated from the other diploid A-genome species in potato relatives.</title>
        <authorList>
            <person name="Hosaka K."/>
        </authorList>
    </citation>
    <scope>NUCLEOTIDE SEQUENCE</scope>
    <source>
        <tissue evidence="5">Young leaves</tissue>
    </source>
</reference>
<proteinExistence type="predicted"/>
<feature type="region of interest" description="Disordered" evidence="1">
    <location>
        <begin position="1051"/>
        <end position="1074"/>
    </location>
</feature>
<evidence type="ECO:0000313" key="6">
    <source>
        <dbReference type="Proteomes" id="UP001234989"/>
    </source>
</evidence>
<organism evidence="5 6">
    <name type="scientific">Solanum verrucosum</name>
    <dbReference type="NCBI Taxonomy" id="315347"/>
    <lineage>
        <taxon>Eukaryota</taxon>
        <taxon>Viridiplantae</taxon>
        <taxon>Streptophyta</taxon>
        <taxon>Embryophyta</taxon>
        <taxon>Tracheophyta</taxon>
        <taxon>Spermatophyta</taxon>
        <taxon>Magnoliopsida</taxon>
        <taxon>eudicotyledons</taxon>
        <taxon>Gunneridae</taxon>
        <taxon>Pentapetalae</taxon>
        <taxon>asterids</taxon>
        <taxon>lamiids</taxon>
        <taxon>Solanales</taxon>
        <taxon>Solanaceae</taxon>
        <taxon>Solanoideae</taxon>
        <taxon>Solaneae</taxon>
        <taxon>Solanum</taxon>
    </lineage>
</organism>
<gene>
    <name evidence="5" type="ORF">MTR67_022864</name>
</gene>
<dbReference type="Pfam" id="PF13960">
    <property type="entry name" value="DUF4218"/>
    <property type="match status" value="1"/>
</dbReference>
<dbReference type="PANTHER" id="PTHR10775:SF182">
    <property type="entry name" value="TRANSPOSON, EN_SPM-LIKE, TRANSPOSASE-ASSOCIATED DOMAIN PROTEIN-RELATED"/>
    <property type="match status" value="1"/>
</dbReference>
<feature type="domain" description="DUF4218" evidence="3">
    <location>
        <begin position="661"/>
        <end position="773"/>
    </location>
</feature>
<dbReference type="InterPro" id="IPR025312">
    <property type="entry name" value="DUF4216"/>
</dbReference>
<name>A0AAF0R0U0_SOLVR</name>
<dbReference type="Pfam" id="PF02992">
    <property type="entry name" value="Transposase_21"/>
    <property type="match status" value="1"/>
</dbReference>
<accession>A0AAF0R0U0</accession>
<dbReference type="EMBL" id="CP133616">
    <property type="protein sequence ID" value="WMV29479.1"/>
    <property type="molecule type" value="Genomic_DNA"/>
</dbReference>
<dbReference type="InterPro" id="IPR029480">
    <property type="entry name" value="Transpos_assoc"/>
</dbReference>
<evidence type="ECO:0000259" key="4">
    <source>
        <dbReference type="Pfam" id="PF13963"/>
    </source>
</evidence>
<dbReference type="Proteomes" id="UP001234989">
    <property type="component" value="Chromosome 5"/>
</dbReference>
<dbReference type="Pfam" id="PF13952">
    <property type="entry name" value="DUF4216"/>
    <property type="match status" value="1"/>
</dbReference>
<dbReference type="PANTHER" id="PTHR10775">
    <property type="entry name" value="OS08G0208400 PROTEIN"/>
    <property type="match status" value="1"/>
</dbReference>
<dbReference type="InterPro" id="IPR025452">
    <property type="entry name" value="DUF4218"/>
</dbReference>
<feature type="domain" description="Transposase-associated" evidence="4">
    <location>
        <begin position="7"/>
        <end position="53"/>
    </location>
</feature>
<dbReference type="InterPro" id="IPR004242">
    <property type="entry name" value="Transposase_21"/>
</dbReference>
<evidence type="ECO:0000256" key="1">
    <source>
        <dbReference type="SAM" id="MobiDB-lite"/>
    </source>
</evidence>
<evidence type="ECO:0000259" key="2">
    <source>
        <dbReference type="Pfam" id="PF13952"/>
    </source>
</evidence>
<evidence type="ECO:0000313" key="5">
    <source>
        <dbReference type="EMBL" id="WMV29479.1"/>
    </source>
</evidence>
<dbReference type="Pfam" id="PF13963">
    <property type="entry name" value="Transpos_assoc"/>
    <property type="match status" value="1"/>
</dbReference>
<dbReference type="AlphaFoldDB" id="A0AAF0R0U0"/>
<sequence>MSHPEGRDGERLRCPCNRKKCQNRSFENVHTVHGHLLKEGFVPGYHVWYLDGENEVARSIDQDERIPWDHTMNVGAFDDPTPTTSYHRMVHEVAGPAFVPDDMEELPNPDAQSFYDMLKSANQEVWPGCETHSKLSAVSRLLHIKTEHHLSDRCFDDICQYVNEMLPPDNVMPKNFYETKKLMRGMNMPVEKIHTCVNACMIYWGEDSELVNCKFCSHPRYKPTSQRSLSKKKLVPFKQMYYFPLTPRLQRLYTSKATALHMRWHAEHEVEEGVMRHCSDAPAWKHFDKKHPSFSEESRNVRLGLSIDGFQPFGQTGKQYSSWPVIVTPYNLPPWMCMKDPYLFLSVIVPGPKNPKQQLDVFLQPLIAELKNLWNICVNIYDISKKKNFKMRAALMWTISDFPAYSMLSGWSTAGRLACPYCKENSDAFTLTKGGKHSWFDNHRKFLPLNHPYRKDKSSFRKNRVVTMQPPLLRSGEDVLKEIDELGLKKVTELGADIINRRINKFSGWKKRSIFWDLPYWSTNLIRHNLDVMHIEKNFFENVFNTVLDVDGKTKDNDLKEFCRRPKLHVVDGKYPKAIYTLKEESKKLLCEWVKNLKFPDGYVSNMGRCVDMKKHKLFGMKSHDCHVFMQRLVPIAFRELLPKKVWEALTEMSLFFRDVTSTVIREEDMVRLQQEIPEILCKLEHVFPPSFFDSMEHLPVHLAYEAMLAGPVQYQWMYPFERNLRKYKYNIRNKAHVEGCICNAYRVEEASSFCSHYFEPHVYTRHRKVPRNDDGGIGEQDGYNGNLSIFTYPGRGFGELNRRYLTEEELKAAHIYILLNCREVQPYVEKFIDSLHQNFPRITEQEVDKKLDEDFASWFTRYARVHIDNQFIKALAEGPCRSAKPYTGYNVNDFKFHTKSCSFSRASNNSGVCIKGTNYSADDNDYYGMKIHPQYKLVDINHKRKLKKCEPFVLAMQTAQVYYASYPSLRHDKSDWWAVCKTKARGIVVMPLSYLSSPLVDDAEPFQCDGDGLRFDVVYDNETIVRNDPNGEFINLRDENDDLDDEIEFHDVPESESDDENENEEAYYESGSE</sequence>
<keyword evidence="6" id="KW-1185">Reference proteome</keyword>
<protein>
    <submittedName>
        <fullName evidence="5">Uncharacterized protein</fullName>
    </submittedName>
</protein>
<evidence type="ECO:0000259" key="3">
    <source>
        <dbReference type="Pfam" id="PF13960"/>
    </source>
</evidence>